<dbReference type="EMBL" id="ACJN02000001">
    <property type="protein sequence ID" value="EFI35574.1"/>
    <property type="molecule type" value="Genomic_DNA"/>
</dbReference>
<evidence type="ECO:0000313" key="9">
    <source>
        <dbReference type="EMBL" id="EFI34521.1"/>
    </source>
</evidence>
<dbReference type="EMBL" id="ACJN02000001">
    <property type="protein sequence ID" value="EFI35272.1"/>
    <property type="molecule type" value="Genomic_DNA"/>
</dbReference>
<dbReference type="eggNOG" id="COG3316">
    <property type="taxonomic scope" value="Bacteria"/>
</dbReference>
<evidence type="ECO:0000259" key="5">
    <source>
        <dbReference type="Pfam" id="PF13817"/>
    </source>
</evidence>
<dbReference type="EMBL" id="ACJN02000002">
    <property type="protein sequence ID" value="EFI34396.1"/>
    <property type="molecule type" value="Genomic_DNA"/>
</dbReference>
<evidence type="ECO:0000313" key="14">
    <source>
        <dbReference type="EMBL" id="EFI36363.1"/>
    </source>
</evidence>
<dbReference type="Pfam" id="PF13817">
    <property type="entry name" value="DDE_Tnp_IS66_C"/>
    <property type="match status" value="1"/>
</dbReference>
<dbReference type="Pfam" id="PF13005">
    <property type="entry name" value="zf-IS66"/>
    <property type="match status" value="1"/>
</dbReference>
<evidence type="ECO:0000313" key="12">
    <source>
        <dbReference type="EMBL" id="EFI35574.1"/>
    </source>
</evidence>
<accession>D6SK49</accession>
<dbReference type="InterPro" id="IPR052344">
    <property type="entry name" value="Transposase-related"/>
</dbReference>
<proteinExistence type="predicted"/>
<evidence type="ECO:0000313" key="13">
    <source>
        <dbReference type="EMBL" id="EFI36252.1"/>
    </source>
</evidence>
<dbReference type="PANTHER" id="PTHR33678:SF1">
    <property type="entry name" value="BLL1576 PROTEIN"/>
    <property type="match status" value="1"/>
</dbReference>
<dbReference type="InterPro" id="IPR024474">
    <property type="entry name" value="Znf_dom_IS66"/>
</dbReference>
<evidence type="ECO:0000313" key="10">
    <source>
        <dbReference type="EMBL" id="EFI35236.1"/>
    </source>
</evidence>
<dbReference type="Pfam" id="PF03050">
    <property type="entry name" value="DDE_Tnp_IS66"/>
    <property type="match status" value="1"/>
</dbReference>
<dbReference type="EMBL" id="ACJN02000002">
    <property type="protein sequence ID" value="EFI34521.1"/>
    <property type="molecule type" value="Genomic_DNA"/>
</dbReference>
<evidence type="ECO:0000259" key="3">
    <source>
        <dbReference type="Pfam" id="PF13005"/>
    </source>
</evidence>
<dbReference type="PANTHER" id="PTHR33678">
    <property type="entry name" value="BLL1576 PROTEIN"/>
    <property type="match status" value="1"/>
</dbReference>
<keyword evidence="15" id="KW-1185">Reference proteome</keyword>
<evidence type="ECO:0000256" key="1">
    <source>
        <dbReference type="SAM" id="MobiDB-lite"/>
    </source>
</evidence>
<evidence type="ECO:0000313" key="15">
    <source>
        <dbReference type="Proteomes" id="UP000005496"/>
    </source>
</evidence>
<feature type="domain" description="Transposase IS66 central" evidence="2">
    <location>
        <begin position="173"/>
        <end position="460"/>
    </location>
</feature>
<dbReference type="EMBL" id="ACJN02000003">
    <property type="protein sequence ID" value="EFI33409.1"/>
    <property type="molecule type" value="Genomic_DNA"/>
</dbReference>
<evidence type="ECO:0000313" key="7">
    <source>
        <dbReference type="EMBL" id="EFI33409.1"/>
    </source>
</evidence>
<dbReference type="InterPro" id="IPR004291">
    <property type="entry name" value="Transposase_IS66_central"/>
</dbReference>
<dbReference type="RefSeq" id="WP_008868370.1">
    <property type="nucleotide sequence ID" value="NZ_ACJN02000001.1"/>
</dbReference>
<dbReference type="NCBIfam" id="NF033517">
    <property type="entry name" value="transpos_IS66"/>
    <property type="match status" value="1"/>
</dbReference>
<reference evidence="13 15" key="1">
    <citation type="submission" date="2010-05" db="EMBL/GenBank/DDBJ databases">
        <title>The draft genome of Desulfonatronospira thiodismutans ASO3-1.</title>
        <authorList>
            <consortium name="US DOE Joint Genome Institute (JGI-PGF)"/>
            <person name="Lucas S."/>
            <person name="Copeland A."/>
            <person name="Lapidus A."/>
            <person name="Cheng J.-F."/>
            <person name="Bruce D."/>
            <person name="Goodwin L."/>
            <person name="Pitluck S."/>
            <person name="Chertkov O."/>
            <person name="Brettin T."/>
            <person name="Detter J.C."/>
            <person name="Han C."/>
            <person name="Land M.L."/>
            <person name="Hauser L."/>
            <person name="Kyrpides N."/>
            <person name="Mikhailova N."/>
            <person name="Muyzer G."/>
            <person name="Woyke T."/>
        </authorList>
    </citation>
    <scope>NUCLEOTIDE SEQUENCE [LARGE SCALE GENOMIC DNA]</scope>
    <source>
        <strain evidence="13 15">ASO3-1</strain>
    </source>
</reference>
<feature type="region of interest" description="Disordered" evidence="1">
    <location>
        <begin position="73"/>
        <end position="96"/>
    </location>
</feature>
<feature type="domain" description="Transposase IS66 C-terminal" evidence="5">
    <location>
        <begin position="467"/>
        <end position="504"/>
    </location>
</feature>
<evidence type="ECO:0000313" key="8">
    <source>
        <dbReference type="EMBL" id="EFI34396.1"/>
    </source>
</evidence>
<name>D6SK49_9BACT</name>
<evidence type="ECO:0000259" key="2">
    <source>
        <dbReference type="Pfam" id="PF03050"/>
    </source>
</evidence>
<dbReference type="EMBL" id="ACJN02000001">
    <property type="protein sequence ID" value="EFI35236.1"/>
    <property type="molecule type" value="Genomic_DNA"/>
</dbReference>
<dbReference type="EMBL" id="ACJN02000001">
    <property type="protein sequence ID" value="EFI36252.1"/>
    <property type="molecule type" value="Genomic_DNA"/>
</dbReference>
<evidence type="ECO:0000259" key="4">
    <source>
        <dbReference type="Pfam" id="PF13007"/>
    </source>
</evidence>
<dbReference type="EMBL" id="ACJN02000001">
    <property type="protein sequence ID" value="EFI36363.1"/>
    <property type="molecule type" value="Genomic_DNA"/>
</dbReference>
<dbReference type="InterPro" id="IPR039552">
    <property type="entry name" value="IS66_C"/>
</dbReference>
<evidence type="ECO:0000313" key="11">
    <source>
        <dbReference type="EMBL" id="EFI35272.1"/>
    </source>
</evidence>
<gene>
    <name evidence="6" type="ORF">Dthio_PD0027</name>
    <name evidence="7" type="ORF">Dthio_PD0741</name>
    <name evidence="8" type="ORF">Dthio_PD1751</name>
    <name evidence="9" type="ORF">Dthio_PD1887</name>
    <name evidence="10" type="ORF">Dthio_PD2647</name>
    <name evidence="11" type="ORF">Dthio_PD2684</name>
    <name evidence="12" type="ORF">Dthio_PD3000</name>
    <name evidence="13" type="ORF">Dthio_PD3712</name>
    <name evidence="14" type="ORF">Dthio_PD3833</name>
</gene>
<evidence type="ECO:0000313" key="6">
    <source>
        <dbReference type="EMBL" id="EFI32740.1"/>
    </source>
</evidence>
<sequence length="518" mass="58863">MDINNLPDDKDALKDIVADYHQQLIYLQEKLNFLQKAIYGSKSDKKPKCGSKETWPMMPGLVEMETEVETPQEKTITIPEHSRKKRGRKPIPKDLPRKDIIHDLSGEEKICPCGVELSPIGQEVSEKLDYIPARLIVNRYIRLKYACKNCEGAEDDQGAVKIAPMPEQLIPQGIVTPGLMAHIITAKFVDGLPFYRQCKQLLRLGIDISRSTMVSWAMHAARVCEPFLDLFKKEIMLGFQVGIDETPVQVLDEPGRSNTSKSYMWVFLGGHPENPTVLYDYHPTRSGLALDFLQDYQGYIQSDGYAVYNDLGDKPGIFHVGCLAHVRRKFMDVVKLSKKQKHKGGTAQEILNLIAKLYILEQSFETRKLKPDRIQEERQEKSIPILNQIKTLLDERSKTTPDKSKLGTAINYALNQWDRVVRYTLDGRLRPDNNLVENAIRPFALGRKNWLFAGHPNGAKAGAMYFSLVETAKKNGLEPYAYLRHLFENLPLAKTEQDLKALMPQYIDPEVLPSPTAC</sequence>
<dbReference type="Proteomes" id="UP000005496">
    <property type="component" value="Unassembled WGS sequence"/>
</dbReference>
<dbReference type="InterPro" id="IPR024463">
    <property type="entry name" value="Transposase_TnpC_homeodom"/>
</dbReference>
<protein>
    <submittedName>
        <fullName evidence="13">Transposase IS66</fullName>
    </submittedName>
</protein>
<feature type="domain" description="Transposase TnpC homeodomain" evidence="4">
    <location>
        <begin position="27"/>
        <end position="100"/>
    </location>
</feature>
<dbReference type="Pfam" id="PF13007">
    <property type="entry name" value="LZ_Tnp_IS66"/>
    <property type="match status" value="1"/>
</dbReference>
<dbReference type="EMBL" id="ACJN02000005">
    <property type="protein sequence ID" value="EFI32740.1"/>
    <property type="molecule type" value="Genomic_DNA"/>
</dbReference>
<organism evidence="13 15">
    <name type="scientific">Desulfonatronospira thiodismutans ASO3-1</name>
    <dbReference type="NCBI Taxonomy" id="555779"/>
    <lineage>
        <taxon>Bacteria</taxon>
        <taxon>Pseudomonadati</taxon>
        <taxon>Thermodesulfobacteriota</taxon>
        <taxon>Desulfovibrionia</taxon>
        <taxon>Desulfovibrionales</taxon>
        <taxon>Desulfonatronovibrionaceae</taxon>
        <taxon>Desulfonatronospira</taxon>
    </lineage>
</organism>
<dbReference type="AlphaFoldDB" id="D6SK49"/>
<comment type="caution">
    <text evidence="13">The sequence shown here is derived from an EMBL/GenBank/DDBJ whole genome shotgun (WGS) entry which is preliminary data.</text>
</comment>
<dbReference type="OrthoDB" id="9800877at2"/>
<feature type="domain" description="Transposase IS66 zinc-finger binding" evidence="3">
    <location>
        <begin position="108"/>
        <end position="151"/>
    </location>
</feature>